<dbReference type="SMART" id="SM00388">
    <property type="entry name" value="HisKA"/>
    <property type="match status" value="1"/>
</dbReference>
<dbReference type="GO" id="GO:0000155">
    <property type="term" value="F:phosphorelay sensor kinase activity"/>
    <property type="evidence" value="ECO:0007669"/>
    <property type="project" value="InterPro"/>
</dbReference>
<keyword evidence="7" id="KW-0472">Membrane</keyword>
<keyword evidence="12" id="KW-1185">Reference proteome</keyword>
<dbReference type="InterPro" id="IPR036097">
    <property type="entry name" value="HisK_dim/P_sf"/>
</dbReference>
<dbReference type="InterPro" id="IPR005467">
    <property type="entry name" value="His_kinase_dom"/>
</dbReference>
<dbReference type="InterPro" id="IPR011110">
    <property type="entry name" value="Reg_prop"/>
</dbReference>
<dbReference type="SUPFAM" id="SSF46689">
    <property type="entry name" value="Homeodomain-like"/>
    <property type="match status" value="1"/>
</dbReference>
<dbReference type="PRINTS" id="PR00344">
    <property type="entry name" value="BCTRLSENSOR"/>
</dbReference>
<dbReference type="CDD" id="cd00082">
    <property type="entry name" value="HisKA"/>
    <property type="match status" value="1"/>
</dbReference>
<dbReference type="SMART" id="SM00448">
    <property type="entry name" value="REC"/>
    <property type="match status" value="1"/>
</dbReference>
<dbReference type="EMBL" id="JAPDPI010000038">
    <property type="protein sequence ID" value="MCW3807126.1"/>
    <property type="molecule type" value="Genomic_DNA"/>
</dbReference>
<feature type="domain" description="Histidine kinase" evidence="9">
    <location>
        <begin position="720"/>
        <end position="938"/>
    </location>
</feature>
<dbReference type="PANTHER" id="PTHR43547">
    <property type="entry name" value="TWO-COMPONENT HISTIDINE KINASE"/>
    <property type="match status" value="1"/>
</dbReference>
<organism evidence="11 12">
    <name type="scientific">Plebeiibacterium marinum</name>
    <dbReference type="NCBI Taxonomy" id="2992111"/>
    <lineage>
        <taxon>Bacteria</taxon>
        <taxon>Pseudomonadati</taxon>
        <taxon>Bacteroidota</taxon>
        <taxon>Bacteroidia</taxon>
        <taxon>Marinilabiliales</taxon>
        <taxon>Marinilabiliaceae</taxon>
        <taxon>Plebeiibacterium</taxon>
    </lineage>
</organism>
<keyword evidence="5" id="KW-0804">Transcription</keyword>
<dbReference type="SMART" id="SM00342">
    <property type="entry name" value="HTH_ARAC"/>
    <property type="match status" value="1"/>
</dbReference>
<dbReference type="InterPro" id="IPR004358">
    <property type="entry name" value="Sig_transdc_His_kin-like_C"/>
</dbReference>
<dbReference type="SUPFAM" id="SSF63829">
    <property type="entry name" value="Calcium-dependent phosphotriesterase"/>
    <property type="match status" value="2"/>
</dbReference>
<evidence type="ECO:0000256" key="7">
    <source>
        <dbReference type="SAM" id="Phobius"/>
    </source>
</evidence>
<evidence type="ECO:0000256" key="5">
    <source>
        <dbReference type="ARBA" id="ARBA00023163"/>
    </source>
</evidence>
<keyword evidence="7" id="KW-1133">Transmembrane helix</keyword>
<dbReference type="PROSITE" id="PS01124">
    <property type="entry name" value="HTH_ARAC_FAMILY_2"/>
    <property type="match status" value="1"/>
</dbReference>
<dbReference type="InterPro" id="IPR003594">
    <property type="entry name" value="HATPase_dom"/>
</dbReference>
<dbReference type="PROSITE" id="PS50110">
    <property type="entry name" value="RESPONSE_REGULATORY"/>
    <property type="match status" value="1"/>
</dbReference>
<evidence type="ECO:0000259" key="9">
    <source>
        <dbReference type="PROSITE" id="PS50109"/>
    </source>
</evidence>
<dbReference type="InterPro" id="IPR013783">
    <property type="entry name" value="Ig-like_fold"/>
</dbReference>
<dbReference type="Pfam" id="PF07494">
    <property type="entry name" value="Reg_prop"/>
    <property type="match status" value="2"/>
</dbReference>
<dbReference type="SUPFAM" id="SSF47384">
    <property type="entry name" value="Homodimeric domain of signal transducing histidine kinase"/>
    <property type="match status" value="1"/>
</dbReference>
<feature type="modified residue" description="4-aspartylphosphate" evidence="6">
    <location>
        <position position="1019"/>
    </location>
</feature>
<dbReference type="InterPro" id="IPR011006">
    <property type="entry name" value="CheY-like_superfamily"/>
</dbReference>
<keyword evidence="11" id="KW-0067">ATP-binding</keyword>
<dbReference type="AlphaFoldDB" id="A0AAE3MGE7"/>
<evidence type="ECO:0000256" key="2">
    <source>
        <dbReference type="ARBA" id="ARBA00012438"/>
    </source>
</evidence>
<dbReference type="SMART" id="SM00387">
    <property type="entry name" value="HATPase_c"/>
    <property type="match status" value="1"/>
</dbReference>
<dbReference type="Gene3D" id="1.10.287.130">
    <property type="match status" value="1"/>
</dbReference>
<dbReference type="EC" id="2.7.13.3" evidence="2"/>
<dbReference type="PANTHER" id="PTHR43547:SF2">
    <property type="entry name" value="HYBRID SIGNAL TRANSDUCTION HISTIDINE KINASE C"/>
    <property type="match status" value="1"/>
</dbReference>
<dbReference type="InterPro" id="IPR018060">
    <property type="entry name" value="HTH_AraC"/>
</dbReference>
<dbReference type="GO" id="GO:0043565">
    <property type="term" value="F:sequence-specific DNA binding"/>
    <property type="evidence" value="ECO:0007669"/>
    <property type="project" value="InterPro"/>
</dbReference>
<evidence type="ECO:0000313" key="11">
    <source>
        <dbReference type="EMBL" id="MCW3807126.1"/>
    </source>
</evidence>
<feature type="transmembrane region" description="Helical" evidence="7">
    <location>
        <begin position="662"/>
        <end position="684"/>
    </location>
</feature>
<dbReference type="GO" id="GO:0005524">
    <property type="term" value="F:ATP binding"/>
    <property type="evidence" value="ECO:0007669"/>
    <property type="project" value="UniProtKB-KW"/>
</dbReference>
<protein>
    <recommendedName>
        <fullName evidence="2">histidine kinase</fullName>
        <ecNumber evidence="2">2.7.13.3</ecNumber>
    </recommendedName>
</protein>
<dbReference type="PROSITE" id="PS50109">
    <property type="entry name" value="HIS_KIN"/>
    <property type="match status" value="1"/>
</dbReference>
<name>A0AAE3MGE7_9BACT</name>
<keyword evidence="4" id="KW-0805">Transcription regulation</keyword>
<gene>
    <name evidence="11" type="ORF">OM074_15930</name>
</gene>
<dbReference type="Pfam" id="PF00512">
    <property type="entry name" value="HisKA"/>
    <property type="match status" value="1"/>
</dbReference>
<feature type="domain" description="HTH araC/xylS-type" evidence="8">
    <location>
        <begin position="1118"/>
        <end position="1217"/>
    </location>
</feature>
<sequence length="1223" mass="140032">MKWRLLFLIVFLIGKQVKLSSQDLFFEKVSGIPNSPNTEIHGIVKDSIGYIWFGTYDGLYRYNGNSFVHYKHFEKGSSSIPNSCIRNVIVDNEKQLWVLTYDNEISKYSYNDDEFYNTPDSKVDTTIVNRLKSNSTRLYSNISINGYRFSINNNRLVSYNTVLDQEYIYFADHWQQGNLKDEFVSCYYIDDQNIIWIGTKSGAIYKANTSRKQFLLSYVYDGGDEHKQARPIRAIIKYQGQLWMGTELGGIVLYENGKPVKKHPFFSSGFDNDNVRCYYEDIYGKLWIGSKQGIVVYDPVINKCTTILKKSDFPDSFRKYVYAIAESKDKEFLWASVHNQLLRVNVKTGKYQVFRFEKEIGSSYIMDVLEDEMGNVWIATEGKGILRIGFSNTYHIRDISQIRKPLFNEKFKEYTGNMAYSLYNDKCGHIWIGTTEGVSCININSMKVDSASYNINGLTNKYVTALSGDNDGNLWVIHKNGIMKVDPVRRYTENTVIESEGVYWAFLKQSIYNDTAENCIYVGAREGVVRFIPHIIKQSPYKPKVLLSGLLVRSNIVGTEDKVDGDLLLGKTLLKKDSLRLDFNMRSFSLALDAIDYQSSGKGSYYLYKLEGFHDGWIKSINSVITFTKVPSGTYSFKARLFTEDGLKSDEVNLAIHVKKPWYSTIWALIVWFVIFSSIVYFITRFFVSRQQLKNQLVLERINIEKMEELNKEKIDFFTNVSHELRTPLTLIADPVKQLEKGNLSESKKSLYLGIISRNVDYLRKLINQILDFRKSEAGMMSPKYSICDAYAIINGCVQSFHNNTAQRNISLNLEANQNKIIGYFDKEKLNQIILNLLSNAFKYTPNGGVITIIVDNDTDANVLHMCIKDSGIGIDKHSLEKIFQPFNNEGTNPFYGNSTGIGLPLTKNLIDIMGGSIFVESQRKKGTKVTVKLPYKKVSELMFAEPEEKGNVVEDKLFDFETKIEDEKLTLLIVEDNRDVQDYLAAELGEKYDLLQAFNGSDGKNIAMVNIPDIIISDVMMHEMDGVEMCRFLKNDENTCHIPIVMLTAKISEDNKVEGLQSGADAYITKPFNIDVLKAQVDSILENRKRLQQKLGLKKHINDIAKDINTIDNEFIEKVVGIIKRNIDVVGFNSEIVANQLKISQRQLYRKLKAITGSTAHDFIVRVKMDKAAEMLLTTDMKVAEIAYSLGYTEPTNFSRTFDKHFGCRPTKYVQIHERKSE</sequence>
<evidence type="ECO:0000256" key="4">
    <source>
        <dbReference type="ARBA" id="ARBA00023015"/>
    </source>
</evidence>
<dbReference type="Pfam" id="PF12833">
    <property type="entry name" value="HTH_18"/>
    <property type="match status" value="1"/>
</dbReference>
<dbReference type="Pfam" id="PF07495">
    <property type="entry name" value="Y_Y_Y"/>
    <property type="match status" value="1"/>
</dbReference>
<keyword evidence="11" id="KW-0547">Nucleotide-binding</keyword>
<evidence type="ECO:0000259" key="8">
    <source>
        <dbReference type="PROSITE" id="PS01124"/>
    </source>
</evidence>
<keyword evidence="3 6" id="KW-0597">Phosphoprotein</keyword>
<comment type="catalytic activity">
    <reaction evidence="1">
        <text>ATP + protein L-histidine = ADP + protein N-phospho-L-histidine.</text>
        <dbReference type="EC" id="2.7.13.3"/>
    </reaction>
</comment>
<reference evidence="11" key="1">
    <citation type="submission" date="2022-10" db="EMBL/GenBank/DDBJ databases">
        <authorList>
            <person name="Yu W.X."/>
        </authorList>
    </citation>
    <scope>NUCLEOTIDE SEQUENCE</scope>
    <source>
        <strain evidence="11">D04</strain>
    </source>
</reference>
<dbReference type="GO" id="GO:0003700">
    <property type="term" value="F:DNA-binding transcription factor activity"/>
    <property type="evidence" value="ECO:0007669"/>
    <property type="project" value="InterPro"/>
</dbReference>
<dbReference type="Proteomes" id="UP001207408">
    <property type="component" value="Unassembled WGS sequence"/>
</dbReference>
<dbReference type="RefSeq" id="WP_301201225.1">
    <property type="nucleotide sequence ID" value="NZ_JAPDPI010000038.1"/>
</dbReference>
<dbReference type="Pfam" id="PF00072">
    <property type="entry name" value="Response_reg"/>
    <property type="match status" value="1"/>
</dbReference>
<dbReference type="SUPFAM" id="SSF55874">
    <property type="entry name" value="ATPase domain of HSP90 chaperone/DNA topoisomerase II/histidine kinase"/>
    <property type="match status" value="1"/>
</dbReference>
<dbReference type="InterPro" id="IPR003661">
    <property type="entry name" value="HisK_dim/P_dom"/>
</dbReference>
<dbReference type="InterPro" id="IPR001789">
    <property type="entry name" value="Sig_transdc_resp-reg_receiver"/>
</dbReference>
<dbReference type="Gene3D" id="3.40.50.2300">
    <property type="match status" value="1"/>
</dbReference>
<feature type="domain" description="Response regulatory" evidence="10">
    <location>
        <begin position="971"/>
        <end position="1086"/>
    </location>
</feature>
<evidence type="ECO:0000259" key="10">
    <source>
        <dbReference type="PROSITE" id="PS50110"/>
    </source>
</evidence>
<keyword evidence="7" id="KW-0812">Transmembrane</keyword>
<evidence type="ECO:0000256" key="6">
    <source>
        <dbReference type="PROSITE-ProRule" id="PRU00169"/>
    </source>
</evidence>
<dbReference type="Gene3D" id="2.60.40.10">
    <property type="entry name" value="Immunoglobulins"/>
    <property type="match status" value="1"/>
</dbReference>
<dbReference type="Gene3D" id="2.130.10.10">
    <property type="entry name" value="YVTN repeat-like/Quinoprotein amine dehydrogenase"/>
    <property type="match status" value="2"/>
</dbReference>
<dbReference type="InterPro" id="IPR015943">
    <property type="entry name" value="WD40/YVTN_repeat-like_dom_sf"/>
</dbReference>
<evidence type="ECO:0000313" key="12">
    <source>
        <dbReference type="Proteomes" id="UP001207408"/>
    </source>
</evidence>
<accession>A0AAE3MGE7</accession>
<dbReference type="InterPro" id="IPR009057">
    <property type="entry name" value="Homeodomain-like_sf"/>
</dbReference>
<comment type="caution">
    <text evidence="11">The sequence shown here is derived from an EMBL/GenBank/DDBJ whole genome shotgun (WGS) entry which is preliminary data.</text>
</comment>
<evidence type="ECO:0000256" key="1">
    <source>
        <dbReference type="ARBA" id="ARBA00000085"/>
    </source>
</evidence>
<dbReference type="SUPFAM" id="SSF52172">
    <property type="entry name" value="CheY-like"/>
    <property type="match status" value="1"/>
</dbReference>
<dbReference type="InterPro" id="IPR036890">
    <property type="entry name" value="HATPase_C_sf"/>
</dbReference>
<dbReference type="InterPro" id="IPR011123">
    <property type="entry name" value="Y_Y_Y"/>
</dbReference>
<dbReference type="FunFam" id="1.10.287.130:FF:000045">
    <property type="entry name" value="Two-component system sensor histidine kinase/response regulator"/>
    <property type="match status" value="1"/>
</dbReference>
<evidence type="ECO:0000256" key="3">
    <source>
        <dbReference type="ARBA" id="ARBA00022553"/>
    </source>
</evidence>
<dbReference type="Gene3D" id="1.10.10.60">
    <property type="entry name" value="Homeodomain-like"/>
    <property type="match status" value="1"/>
</dbReference>
<proteinExistence type="predicted"/>
<dbReference type="Gene3D" id="3.30.565.10">
    <property type="entry name" value="Histidine kinase-like ATPase, C-terminal domain"/>
    <property type="match status" value="1"/>
</dbReference>
<dbReference type="Pfam" id="PF02518">
    <property type="entry name" value="HATPase_c"/>
    <property type="match status" value="1"/>
</dbReference>